<dbReference type="EMBL" id="BMAU01021353">
    <property type="protein sequence ID" value="GFY19800.1"/>
    <property type="molecule type" value="Genomic_DNA"/>
</dbReference>
<dbReference type="AlphaFoldDB" id="A0A8X6SYP3"/>
<comment type="caution">
    <text evidence="1">The sequence shown here is derived from an EMBL/GenBank/DDBJ whole genome shotgun (WGS) entry which is preliminary data.</text>
</comment>
<organism evidence="1 2">
    <name type="scientific">Trichonephila clavipes</name>
    <name type="common">Golden silk orbweaver</name>
    <name type="synonym">Nephila clavipes</name>
    <dbReference type="NCBI Taxonomy" id="2585209"/>
    <lineage>
        <taxon>Eukaryota</taxon>
        <taxon>Metazoa</taxon>
        <taxon>Ecdysozoa</taxon>
        <taxon>Arthropoda</taxon>
        <taxon>Chelicerata</taxon>
        <taxon>Arachnida</taxon>
        <taxon>Araneae</taxon>
        <taxon>Araneomorphae</taxon>
        <taxon>Entelegynae</taxon>
        <taxon>Araneoidea</taxon>
        <taxon>Nephilidae</taxon>
        <taxon>Trichonephila</taxon>
    </lineage>
</organism>
<dbReference type="Proteomes" id="UP000887159">
    <property type="component" value="Unassembled WGS sequence"/>
</dbReference>
<reference evidence="1" key="1">
    <citation type="submission" date="2020-08" db="EMBL/GenBank/DDBJ databases">
        <title>Multicomponent nature underlies the extraordinary mechanical properties of spider dragline silk.</title>
        <authorList>
            <person name="Kono N."/>
            <person name="Nakamura H."/>
            <person name="Mori M."/>
            <person name="Yoshida Y."/>
            <person name="Ohtoshi R."/>
            <person name="Malay A.D."/>
            <person name="Moran D.A.P."/>
            <person name="Tomita M."/>
            <person name="Numata K."/>
            <person name="Arakawa K."/>
        </authorList>
    </citation>
    <scope>NUCLEOTIDE SEQUENCE</scope>
</reference>
<protein>
    <submittedName>
        <fullName evidence="1">Uncharacterized protein</fullName>
    </submittedName>
</protein>
<proteinExistence type="predicted"/>
<accession>A0A8X6SYP3</accession>
<name>A0A8X6SYP3_TRICX</name>
<sequence>MTSGVVILEVTIIQPVKLPQSIKRIVIKNNGVGVGVELTINWDQGSQSITRETPSDHKPTSAKLYRRHNAF</sequence>
<keyword evidence="2" id="KW-1185">Reference proteome</keyword>
<gene>
    <name evidence="1" type="ORF">TNCV_4649701</name>
</gene>
<evidence type="ECO:0000313" key="1">
    <source>
        <dbReference type="EMBL" id="GFY19800.1"/>
    </source>
</evidence>
<evidence type="ECO:0000313" key="2">
    <source>
        <dbReference type="Proteomes" id="UP000887159"/>
    </source>
</evidence>